<gene>
    <name evidence="1" type="ORF">EVJ48_03065</name>
</gene>
<name>A0A520XFG6_9DELT</name>
<sequence>MLKGSVAYTPATYNGSYTNGTPLTADVDYKNWSVLGGIGIDPRILSGLMQNQIYVSLSEDNMTWMAGNITGGYDENYNVKYLGVHYKNVYAVTPKLSTVVGLSFYRGINGTVLVSNYPLYVGVPAESIGETLGGEWKYGAKIGVRYRINNNTSVVADLAYNHFFFEQSNDVYFYNGSGYTYLQEPTSNTYAEGVEIGLHVAF</sequence>
<evidence type="ECO:0008006" key="3">
    <source>
        <dbReference type="Google" id="ProtNLM"/>
    </source>
</evidence>
<dbReference type="AlphaFoldDB" id="A0A520XFG6"/>
<evidence type="ECO:0000313" key="1">
    <source>
        <dbReference type="EMBL" id="RZV39918.1"/>
    </source>
</evidence>
<reference evidence="1 2" key="1">
    <citation type="submission" date="2019-01" db="EMBL/GenBank/DDBJ databases">
        <title>Insights into ecological role of a new deltaproteobacterial order Candidatus Sinidesulfobacterales (Sva0485) by metagenomics and metatranscriptomics.</title>
        <authorList>
            <person name="Tan S."/>
            <person name="Liu J."/>
            <person name="Fang Y."/>
            <person name="Hedlund B."/>
            <person name="Lian Z.-H."/>
            <person name="Huang L.-Y."/>
            <person name="Li J.-T."/>
            <person name="Huang L.-N."/>
            <person name="Li W.-J."/>
            <person name="Jiang H.-C."/>
            <person name="Dong H.-L."/>
            <person name="Shu W.-S."/>
        </authorList>
    </citation>
    <scope>NUCLEOTIDE SEQUENCE [LARGE SCALE GENOMIC DNA]</scope>
    <source>
        <strain evidence="1">AP4</strain>
    </source>
</reference>
<accession>A0A520XFG6</accession>
<proteinExistence type="predicted"/>
<organism evidence="1 2">
    <name type="scientific">Candidatus Acidulodesulfobacterium acidiphilum</name>
    <dbReference type="NCBI Taxonomy" id="2597224"/>
    <lineage>
        <taxon>Bacteria</taxon>
        <taxon>Deltaproteobacteria</taxon>
        <taxon>Candidatus Acidulodesulfobacterales</taxon>
        <taxon>Candidatus Acidulodesulfobacterium</taxon>
    </lineage>
</organism>
<comment type="caution">
    <text evidence="1">The sequence shown here is derived from an EMBL/GenBank/DDBJ whole genome shotgun (WGS) entry which is preliminary data.</text>
</comment>
<evidence type="ECO:0000313" key="2">
    <source>
        <dbReference type="Proteomes" id="UP000322454"/>
    </source>
</evidence>
<dbReference type="EMBL" id="SHMQ01000005">
    <property type="protein sequence ID" value="RZV39918.1"/>
    <property type="molecule type" value="Genomic_DNA"/>
</dbReference>
<dbReference type="Proteomes" id="UP000322454">
    <property type="component" value="Unassembled WGS sequence"/>
</dbReference>
<protein>
    <recommendedName>
        <fullName evidence="3">Porin family protein</fullName>
    </recommendedName>
</protein>